<accession>A0A081NNH7</accession>
<evidence type="ECO:0000313" key="2">
    <source>
        <dbReference type="EMBL" id="OYT03089.1"/>
    </source>
</evidence>
<reference evidence="2" key="2">
    <citation type="submission" date="2017-05" db="EMBL/GenBank/DDBJ databases">
        <authorList>
            <person name="Song R."/>
            <person name="Chenine A.L."/>
            <person name="Ruprecht R.M."/>
        </authorList>
    </citation>
    <scope>NUCLEOTIDE SEQUENCE [LARGE SCALE GENOMIC DNA]</scope>
    <source>
        <strain evidence="2">103v</strain>
    </source>
</reference>
<dbReference type="Proteomes" id="UP000216122">
    <property type="component" value="Unassembled WGS sequence"/>
</dbReference>
<dbReference type="EMBL" id="WJNA01000003">
    <property type="protein sequence ID" value="MRH08246.1"/>
    <property type="molecule type" value="Genomic_DNA"/>
</dbReference>
<evidence type="ECO:0000313" key="1">
    <source>
        <dbReference type="EMBL" id="MRH08246.1"/>
    </source>
</evidence>
<proteinExistence type="predicted"/>
<dbReference type="InterPro" id="IPR036390">
    <property type="entry name" value="WH_DNA-bd_sf"/>
</dbReference>
<reference evidence="3" key="1">
    <citation type="submission" date="2017-05" db="EMBL/GenBank/DDBJ databases">
        <authorList>
            <person name="Lin X.B."/>
            <person name="Stothard P."/>
            <person name="Tasseva G."/>
            <person name="Walter J."/>
        </authorList>
    </citation>
    <scope>NUCLEOTIDE SEQUENCE [LARGE SCALE GENOMIC DNA]</scope>
    <source>
        <strain evidence="3">103v</strain>
    </source>
</reference>
<dbReference type="EMBL" id="NGQC01000039">
    <property type="protein sequence ID" value="OYT03089.1"/>
    <property type="molecule type" value="Genomic_DNA"/>
</dbReference>
<comment type="caution">
    <text evidence="2">The sequence shown here is derived from an EMBL/GenBank/DDBJ whole genome shotgun (WGS) entry which is preliminary data.</text>
</comment>
<dbReference type="InterPro" id="IPR036388">
    <property type="entry name" value="WH-like_DNA-bd_sf"/>
</dbReference>
<evidence type="ECO:0000313" key="3">
    <source>
        <dbReference type="Proteomes" id="UP000216122"/>
    </source>
</evidence>
<reference evidence="2 3" key="3">
    <citation type="submission" date="2017-09" db="EMBL/GenBank/DDBJ databases">
        <title>Tripartite evolution among Lactobacillus johnsonii, Lactobacillus taiwanensis, Lactobacillus reuteri and their rodent host.</title>
        <authorList>
            <person name="Wang T."/>
            <person name="Knowles S."/>
            <person name="Cheng C."/>
        </authorList>
    </citation>
    <scope>NUCLEOTIDE SEQUENCE [LARGE SCALE GENOMIC DNA]</scope>
    <source>
        <strain evidence="2 3">103v</strain>
    </source>
</reference>
<dbReference type="Proteomes" id="UP000472879">
    <property type="component" value="Unassembled WGS sequence"/>
</dbReference>
<sequence>MMNLNTDRGITYSLNILQEADYPEVLFWLSIKSLNFVDLHELLANISNDRLIAIIDDLQEKYLISPIKQAGCFVLTKVGQELAHLITSLGVWGRQQMDENRGIDSVQVVMPDSLMNQKELLKYRSIVEQYI</sequence>
<dbReference type="Gene3D" id="1.10.10.10">
    <property type="entry name" value="Winged helix-like DNA-binding domain superfamily/Winged helix DNA-binding domain"/>
    <property type="match status" value="1"/>
</dbReference>
<evidence type="ECO:0000313" key="4">
    <source>
        <dbReference type="Proteomes" id="UP000472879"/>
    </source>
</evidence>
<dbReference type="SUPFAM" id="SSF46785">
    <property type="entry name" value="Winged helix' DNA-binding domain"/>
    <property type="match status" value="1"/>
</dbReference>
<evidence type="ECO:0008006" key="5">
    <source>
        <dbReference type="Google" id="ProtNLM"/>
    </source>
</evidence>
<dbReference type="RefSeq" id="WP_035154108.1">
    <property type="nucleotide sequence ID" value="NZ_JBCLUD010000009.1"/>
</dbReference>
<dbReference type="AlphaFoldDB" id="A0A081NNH7"/>
<protein>
    <recommendedName>
        <fullName evidence="5">Transcriptional regulator</fullName>
    </recommendedName>
</protein>
<organism evidence="2 3">
    <name type="scientific">Limosilactobacillus reuteri</name>
    <name type="common">Lactobacillus reuteri</name>
    <dbReference type="NCBI Taxonomy" id="1598"/>
    <lineage>
        <taxon>Bacteria</taxon>
        <taxon>Bacillati</taxon>
        <taxon>Bacillota</taxon>
        <taxon>Bacilli</taxon>
        <taxon>Lactobacillales</taxon>
        <taxon>Lactobacillaceae</taxon>
        <taxon>Limosilactobacillus</taxon>
    </lineage>
</organism>
<name>A0A081NNH7_LIMRT</name>
<reference evidence="1 4" key="4">
    <citation type="submission" date="2019-11" db="EMBL/GenBank/DDBJ databases">
        <title>Draft genome sequence of 12 host-associated Lactobacillus reuteri rodent strains.</title>
        <authorList>
            <person name="Zhang S."/>
            <person name="Ozcam M."/>
            <person name="Van Pijkeren J.P."/>
        </authorList>
    </citation>
    <scope>NUCLEOTIDE SEQUENCE [LARGE SCALE GENOMIC DNA]</scope>
    <source>
        <strain evidence="1 4">Lr4020</strain>
    </source>
</reference>
<gene>
    <name evidence="2" type="ORF">CBG21_06680</name>
    <name evidence="1" type="ORF">GIX81_02025</name>
</gene>